<dbReference type="RefSeq" id="WP_109264917.1">
    <property type="nucleotide sequence ID" value="NZ_QEWP01000010.1"/>
</dbReference>
<dbReference type="InterPro" id="IPR039448">
    <property type="entry name" value="Beta_helix"/>
</dbReference>
<dbReference type="Proteomes" id="UP000244956">
    <property type="component" value="Unassembled WGS sequence"/>
</dbReference>
<dbReference type="SMART" id="SM00710">
    <property type="entry name" value="PbH1"/>
    <property type="match status" value="7"/>
</dbReference>
<dbReference type="InterPro" id="IPR011050">
    <property type="entry name" value="Pectin_lyase_fold/virulence"/>
</dbReference>
<dbReference type="Gene3D" id="2.160.20.10">
    <property type="entry name" value="Single-stranded right-handed beta-helix, Pectin lyase-like"/>
    <property type="match status" value="1"/>
</dbReference>
<evidence type="ECO:0000313" key="2">
    <source>
        <dbReference type="EMBL" id="PWD98918.1"/>
    </source>
</evidence>
<organism evidence="2 3">
    <name type="scientific">Marinilabilia rubra</name>
    <dbReference type="NCBI Taxonomy" id="2162893"/>
    <lineage>
        <taxon>Bacteria</taxon>
        <taxon>Pseudomonadati</taxon>
        <taxon>Bacteroidota</taxon>
        <taxon>Bacteroidia</taxon>
        <taxon>Marinilabiliales</taxon>
        <taxon>Marinilabiliaceae</taxon>
        <taxon>Marinilabilia</taxon>
    </lineage>
</organism>
<name>A0A2U2B777_9BACT</name>
<dbReference type="InterPro" id="IPR012334">
    <property type="entry name" value="Pectin_lyas_fold"/>
</dbReference>
<dbReference type="InterPro" id="IPR006626">
    <property type="entry name" value="PbH1"/>
</dbReference>
<protein>
    <submittedName>
        <fullName evidence="2">Right-handed parallel beta-helix repeat-containing protein</fullName>
    </submittedName>
</protein>
<accession>A0A2U2B777</accession>
<dbReference type="SUPFAM" id="SSF51126">
    <property type="entry name" value="Pectin lyase-like"/>
    <property type="match status" value="2"/>
</dbReference>
<sequence>MTRYFVLIGLLLCGLFSAQAKSYYFNEKSGSDQNSGLSPEAPFLSLKKINELKLQPGDSVLLSAGQTFKESLVLRNIIGNAHQKIVVGSYGENDKKAIIDAAGFLNGILIQDCAYLTVENLKITANGKDNSETVAGTMRCGVLVKTSKAGTYESISLEGLDIQDVFYEDPGFRRGKDEVRTANGTQRYGWGIRFINRTEGALLKNVKVRNCRVKNVAHTGIKFTAFTDGIQGVEVSDCRVLKTGGPGIQMSGVYDGNVKNCVVNYSGSKDDSRKWGRGSGLWTWGSSNIIIEHNEFRNANGPGDSAGCHIDFNCRNVIVQYNFSNKNAGGFIEILGNNFNCAYRYNISVDDGHRIKGENGAFQEGKTFWLSGYRGDKKRSGPFNSYIYNNTIYVSDSIDAKIAVTRVAKGVMVANNIFYIKGESQAVLGDQYKPEKDGSGSVRNVVFKNNLFLKTKNWPQEVLIQDEAPQYGNPDFMNPGGNSFSDYVPQNKSIIRNRGIKIPVLPGDSIGLVSGLKVEKDIFGHQIKGKPDMGAVEL</sequence>
<reference evidence="2 3" key="1">
    <citation type="submission" date="2018-05" db="EMBL/GenBank/DDBJ databases">
        <title>Marinilabilia rubrum sp. nov., isolated from saltern sediment.</title>
        <authorList>
            <person name="Zhang R."/>
        </authorList>
    </citation>
    <scope>NUCLEOTIDE SEQUENCE [LARGE SCALE GENOMIC DNA]</scope>
    <source>
        <strain evidence="2 3">WTE16</strain>
    </source>
</reference>
<comment type="caution">
    <text evidence="2">The sequence shown here is derived from an EMBL/GenBank/DDBJ whole genome shotgun (WGS) entry which is preliminary data.</text>
</comment>
<evidence type="ECO:0000313" key="3">
    <source>
        <dbReference type="Proteomes" id="UP000244956"/>
    </source>
</evidence>
<dbReference type="AlphaFoldDB" id="A0A2U2B777"/>
<dbReference type="EMBL" id="QEWP01000010">
    <property type="protein sequence ID" value="PWD98918.1"/>
    <property type="molecule type" value="Genomic_DNA"/>
</dbReference>
<proteinExistence type="predicted"/>
<evidence type="ECO:0000259" key="1">
    <source>
        <dbReference type="Pfam" id="PF13229"/>
    </source>
</evidence>
<dbReference type="Pfam" id="PF13229">
    <property type="entry name" value="Beta_helix"/>
    <property type="match status" value="1"/>
</dbReference>
<dbReference type="OrthoDB" id="3333873at2"/>
<gene>
    <name evidence="2" type="ORF">DDZ16_13030</name>
</gene>
<feature type="domain" description="Right handed beta helix" evidence="1">
    <location>
        <begin position="200"/>
        <end position="338"/>
    </location>
</feature>
<keyword evidence="3" id="KW-1185">Reference proteome</keyword>